<comment type="caution">
    <text evidence="1">The sequence shown here is derived from an EMBL/GenBank/DDBJ whole genome shotgun (WGS) entry which is preliminary data.</text>
</comment>
<dbReference type="EMBL" id="JQAT01000004">
    <property type="protein sequence ID" value="KRN28179.1"/>
    <property type="molecule type" value="Genomic_DNA"/>
</dbReference>
<gene>
    <name evidence="1" type="ORF">IV38_GL001631</name>
    <name evidence="2" type="ORF">IV40_GL001584</name>
</gene>
<dbReference type="PATRIC" id="fig|81857.3.peg.1642"/>
<reference evidence="3 4" key="1">
    <citation type="journal article" date="2015" name="Genome Announc.">
        <title>Expanding the biotechnology potential of lactobacilli through comparative genomics of 213 strains and associated genera.</title>
        <authorList>
            <person name="Sun Z."/>
            <person name="Harris H.M."/>
            <person name="McCann A."/>
            <person name="Guo C."/>
            <person name="Argimon S."/>
            <person name="Zhang W."/>
            <person name="Yang X."/>
            <person name="Jeffery I.B."/>
            <person name="Cooney J.C."/>
            <person name="Kagawa T.F."/>
            <person name="Liu W."/>
            <person name="Song Y."/>
            <person name="Salvetti E."/>
            <person name="Wrobel A."/>
            <person name="Rasinkangas P."/>
            <person name="Parkhill J."/>
            <person name="Rea M.C."/>
            <person name="O'Sullivan O."/>
            <person name="Ritari J."/>
            <person name="Douillard F.P."/>
            <person name="Paul Ross R."/>
            <person name="Yang R."/>
            <person name="Briner A.E."/>
            <person name="Felis G.E."/>
            <person name="de Vos W.M."/>
            <person name="Barrangou R."/>
            <person name="Klaenhammer T.R."/>
            <person name="Caufield P.W."/>
            <person name="Cui Y."/>
            <person name="Zhang H."/>
            <person name="O'Toole P.W."/>
        </authorList>
    </citation>
    <scope>NUCLEOTIDE SEQUENCE [LARGE SCALE GENOMIC DNA]</scope>
    <source>
        <strain evidence="1 4">ATCC BAA-66</strain>
        <strain evidence="2 3">DSM 13344</strain>
    </source>
</reference>
<dbReference type="RefSeq" id="WP_057770088.1">
    <property type="nucleotide sequence ID" value="NZ_JQAT01000004.1"/>
</dbReference>
<dbReference type="Proteomes" id="UP000051645">
    <property type="component" value="Unassembled WGS sequence"/>
</dbReference>
<protein>
    <submittedName>
        <fullName evidence="1">Uncharacterized protein</fullName>
    </submittedName>
</protein>
<evidence type="ECO:0000313" key="2">
    <source>
        <dbReference type="EMBL" id="KRN30945.1"/>
    </source>
</evidence>
<dbReference type="Proteomes" id="UP000051751">
    <property type="component" value="Unassembled WGS sequence"/>
</dbReference>
<sequence length="113" mass="12767">MRFAVIGATYHEKSLSVFTEGLDDDRIESFKSALQSVISLLQGELTDTGIKELDELAAQVQKSTLVTSDDLNDLDNQTSDQLHVSWFDEHHFVIDVMDKSEKYQLHLEVEPIG</sequence>
<name>A0A0R2FHU4_9LACO</name>
<evidence type="ECO:0000313" key="1">
    <source>
        <dbReference type="EMBL" id="KRN28179.1"/>
    </source>
</evidence>
<dbReference type="OrthoDB" id="2296930at2"/>
<evidence type="ECO:0000313" key="4">
    <source>
        <dbReference type="Proteomes" id="UP000051751"/>
    </source>
</evidence>
<dbReference type="EMBL" id="JQAZ01000005">
    <property type="protein sequence ID" value="KRN30945.1"/>
    <property type="molecule type" value="Genomic_DNA"/>
</dbReference>
<dbReference type="STRING" id="81857.IV38_GL001631"/>
<organism evidence="1 4">
    <name type="scientific">Lactobacillus selangorensis</name>
    <dbReference type="NCBI Taxonomy" id="81857"/>
    <lineage>
        <taxon>Bacteria</taxon>
        <taxon>Bacillati</taxon>
        <taxon>Bacillota</taxon>
        <taxon>Bacilli</taxon>
        <taxon>Lactobacillales</taxon>
        <taxon>Lactobacillaceae</taxon>
        <taxon>Lactobacillus</taxon>
    </lineage>
</organism>
<keyword evidence="3" id="KW-1185">Reference proteome</keyword>
<accession>A0A0R2FHU4</accession>
<evidence type="ECO:0000313" key="3">
    <source>
        <dbReference type="Proteomes" id="UP000051645"/>
    </source>
</evidence>
<dbReference type="AlphaFoldDB" id="A0A0R2FHU4"/>
<proteinExistence type="predicted"/>